<name>T1ER68_HELRO</name>
<dbReference type="AlphaFoldDB" id="T1ER68"/>
<evidence type="ECO:0000256" key="2">
    <source>
        <dbReference type="PROSITE-ProRule" id="PRU00196"/>
    </source>
</evidence>
<dbReference type="InParanoid" id="T1ER68"/>
<dbReference type="Gene3D" id="3.10.250.10">
    <property type="entry name" value="SRCR-like domain"/>
    <property type="match status" value="1"/>
</dbReference>
<accession>T1ER68</accession>
<feature type="disulfide bond" evidence="2">
    <location>
        <begin position="69"/>
        <end position="133"/>
    </location>
</feature>
<keyword evidence="8" id="KW-1185">Reference proteome</keyword>
<dbReference type="HOGENOM" id="CLU_381853_0_0_1"/>
<dbReference type="InterPro" id="IPR001190">
    <property type="entry name" value="SRCR"/>
</dbReference>
<reference evidence="6 8" key="2">
    <citation type="journal article" date="2013" name="Nature">
        <title>Insights into bilaterian evolution from three spiralian genomes.</title>
        <authorList>
            <person name="Simakov O."/>
            <person name="Marletaz F."/>
            <person name="Cho S.J."/>
            <person name="Edsinger-Gonzales E."/>
            <person name="Havlak P."/>
            <person name="Hellsten U."/>
            <person name="Kuo D.H."/>
            <person name="Larsson T."/>
            <person name="Lv J."/>
            <person name="Arendt D."/>
            <person name="Savage R."/>
            <person name="Osoegawa K."/>
            <person name="de Jong P."/>
            <person name="Grimwood J."/>
            <person name="Chapman J.A."/>
            <person name="Shapiro H."/>
            <person name="Aerts A."/>
            <person name="Otillar R.P."/>
            <person name="Terry A.Y."/>
            <person name="Boore J.L."/>
            <person name="Grigoriev I.V."/>
            <person name="Lindberg D.R."/>
            <person name="Seaver E.C."/>
            <person name="Weisblat D.A."/>
            <person name="Putnam N.H."/>
            <person name="Rokhsar D.S."/>
        </authorList>
    </citation>
    <scope>NUCLEOTIDE SEQUENCE</scope>
</reference>
<feature type="compositionally biased region" description="Basic and acidic residues" evidence="3">
    <location>
        <begin position="687"/>
        <end position="703"/>
    </location>
</feature>
<keyword evidence="1 2" id="KW-1015">Disulfide bond</keyword>
<keyword evidence="4" id="KW-0472">Membrane</keyword>
<organism evidence="7 8">
    <name type="scientific">Helobdella robusta</name>
    <name type="common">Californian leech</name>
    <dbReference type="NCBI Taxonomy" id="6412"/>
    <lineage>
        <taxon>Eukaryota</taxon>
        <taxon>Metazoa</taxon>
        <taxon>Spiralia</taxon>
        <taxon>Lophotrochozoa</taxon>
        <taxon>Annelida</taxon>
        <taxon>Clitellata</taxon>
        <taxon>Hirudinea</taxon>
        <taxon>Rhynchobdellida</taxon>
        <taxon>Glossiphoniidae</taxon>
        <taxon>Helobdella</taxon>
    </lineage>
</organism>
<dbReference type="Proteomes" id="UP000015101">
    <property type="component" value="Unassembled WGS sequence"/>
</dbReference>
<proteinExistence type="predicted"/>
<keyword evidence="4" id="KW-0812">Transmembrane</keyword>
<evidence type="ECO:0000313" key="8">
    <source>
        <dbReference type="Proteomes" id="UP000015101"/>
    </source>
</evidence>
<comment type="caution">
    <text evidence="2">Lacks conserved residue(s) required for the propagation of feature annotation.</text>
</comment>
<dbReference type="SUPFAM" id="SSF56487">
    <property type="entry name" value="SRCR-like"/>
    <property type="match status" value="1"/>
</dbReference>
<keyword evidence="4" id="KW-1133">Transmembrane helix</keyword>
<dbReference type="KEGG" id="hro:HELRODRAFT_161174"/>
<dbReference type="RefSeq" id="XP_009019372.1">
    <property type="nucleotide sequence ID" value="XM_009021124.1"/>
</dbReference>
<sequence length="725" mass="83323">MIYATQSLLLGRIAADFIRLWNGNMFLDEKTGYFRHLDSLFTKKPLATHGFLQTLIRSGLFSSHWSQICADDWGANVTHLVCTHLGFSTGTAYHMTWTVETNDADMKTVTPLKNCPMGLSMKECFAQSAEIYCNSQKLIYIICYNFKYEEDIEPVKNNVSKLASGEEFSPKYYKVAETSVYSNYAPLATYYIENSSENEFVEMPFSEKIWTPQQSTALCRGLGFDGGQTVPSSLQYSLFSYDEVNHDRTAYRKISCQSYDVNLKKCENFTFKNDFVAVDCYTKILYRITELINDFDMEFILQSHKAFLLTVFFEIDTLDYMELEIDFSRGVAASNIMKPNSSFFSIRFSEFSTTFCNNTFSVTPYAECVRSNKNFFQNETLFNKKDKIKLKLSKCDKFKIDFIVNICDENAQMKYFPESIYYGKIKESNFFKQSIHIKINSPYLRLSSIKRFLKSSTGISLLTVISSFIFIISFICFSLRKKICKCLGKHNLSSKESINDVYLEVPGNTMTIADYKRATYISDLMYFGENSSLQTNSSFLAFDYHSSAANRTMFSLPDITRLPLSRFTNLLTTANSYFNILKSSRPTDDAKISSKPDGILKHGKNKSEASHFESTSYDDFKTVQDNVSLEQSKFKFSKFFTFFQKNKNKNLSVSQTKKTNSKLSFHQKYYSLHISKEPRMKVTGFEISKKETPAKSKPFEKFSKKPMNNEAPTSSIYKSGENPSS</sequence>
<dbReference type="Pfam" id="PF00530">
    <property type="entry name" value="SRCR"/>
    <property type="match status" value="1"/>
</dbReference>
<feature type="disulfide bond" evidence="2">
    <location>
        <begin position="82"/>
        <end position="143"/>
    </location>
</feature>
<dbReference type="EMBL" id="AMQM01000762">
    <property type="status" value="NOT_ANNOTATED_CDS"/>
    <property type="molecule type" value="Genomic_DNA"/>
</dbReference>
<dbReference type="CTD" id="20199068"/>
<dbReference type="PROSITE" id="PS50287">
    <property type="entry name" value="SRCR_2"/>
    <property type="match status" value="1"/>
</dbReference>
<feature type="domain" description="SRCR" evidence="5">
    <location>
        <begin position="18"/>
        <end position="144"/>
    </location>
</feature>
<feature type="compositionally biased region" description="Polar residues" evidence="3">
    <location>
        <begin position="710"/>
        <end position="725"/>
    </location>
</feature>
<feature type="transmembrane region" description="Helical" evidence="4">
    <location>
        <begin position="458"/>
        <end position="479"/>
    </location>
</feature>
<evidence type="ECO:0000256" key="4">
    <source>
        <dbReference type="SAM" id="Phobius"/>
    </source>
</evidence>
<gene>
    <name evidence="7" type="primary">20199068</name>
    <name evidence="6" type="ORF">HELRODRAFT_161174</name>
</gene>
<evidence type="ECO:0000256" key="3">
    <source>
        <dbReference type="SAM" id="MobiDB-lite"/>
    </source>
</evidence>
<reference evidence="8" key="1">
    <citation type="submission" date="2012-12" db="EMBL/GenBank/DDBJ databases">
        <authorList>
            <person name="Hellsten U."/>
            <person name="Grimwood J."/>
            <person name="Chapman J.A."/>
            <person name="Shapiro H."/>
            <person name="Aerts A."/>
            <person name="Otillar R.P."/>
            <person name="Terry A.Y."/>
            <person name="Boore J.L."/>
            <person name="Simakov O."/>
            <person name="Marletaz F."/>
            <person name="Cho S.-J."/>
            <person name="Edsinger-Gonzales E."/>
            <person name="Havlak P."/>
            <person name="Kuo D.-H."/>
            <person name="Larsson T."/>
            <person name="Lv J."/>
            <person name="Arendt D."/>
            <person name="Savage R."/>
            <person name="Osoegawa K."/>
            <person name="de Jong P."/>
            <person name="Lindberg D.R."/>
            <person name="Seaver E.C."/>
            <person name="Weisblat D.A."/>
            <person name="Putnam N.H."/>
            <person name="Grigoriev I.V."/>
            <person name="Rokhsar D.S."/>
        </authorList>
    </citation>
    <scope>NUCLEOTIDE SEQUENCE</scope>
</reference>
<evidence type="ECO:0000313" key="7">
    <source>
        <dbReference type="EnsemblMetazoa" id="HelroP161174"/>
    </source>
</evidence>
<evidence type="ECO:0000259" key="5">
    <source>
        <dbReference type="PROSITE" id="PS50287"/>
    </source>
</evidence>
<evidence type="ECO:0000313" key="6">
    <source>
        <dbReference type="EMBL" id="ESO01964.1"/>
    </source>
</evidence>
<reference evidence="7" key="3">
    <citation type="submission" date="2015-06" db="UniProtKB">
        <authorList>
            <consortium name="EnsemblMetazoa"/>
        </authorList>
    </citation>
    <scope>IDENTIFICATION</scope>
</reference>
<feature type="region of interest" description="Disordered" evidence="3">
    <location>
        <begin position="683"/>
        <end position="725"/>
    </location>
</feature>
<evidence type="ECO:0000256" key="1">
    <source>
        <dbReference type="ARBA" id="ARBA00023157"/>
    </source>
</evidence>
<dbReference type="EMBL" id="KB096742">
    <property type="protein sequence ID" value="ESO01964.1"/>
    <property type="molecule type" value="Genomic_DNA"/>
</dbReference>
<dbReference type="GeneID" id="20199068"/>
<dbReference type="InterPro" id="IPR036772">
    <property type="entry name" value="SRCR-like_dom_sf"/>
</dbReference>
<protein>
    <recommendedName>
        <fullName evidence="5">SRCR domain-containing protein</fullName>
    </recommendedName>
</protein>
<dbReference type="GO" id="GO:0016020">
    <property type="term" value="C:membrane"/>
    <property type="evidence" value="ECO:0007669"/>
    <property type="project" value="InterPro"/>
</dbReference>
<dbReference type="EnsemblMetazoa" id="HelroT161174">
    <property type="protein sequence ID" value="HelroP161174"/>
    <property type="gene ID" value="HelroG161174"/>
</dbReference>